<dbReference type="InterPro" id="IPR052022">
    <property type="entry name" value="26kDa_periplasmic_antigen"/>
</dbReference>
<dbReference type="Proteomes" id="UP000315525">
    <property type="component" value="Unassembled WGS sequence"/>
</dbReference>
<dbReference type="Gene3D" id="3.30.70.2970">
    <property type="entry name" value="Protein of unknown function (DUF541), domain 2"/>
    <property type="match status" value="1"/>
</dbReference>
<evidence type="ECO:0000313" key="2">
    <source>
        <dbReference type="EMBL" id="TET47209.1"/>
    </source>
</evidence>
<feature type="chain" id="PRO_5021940309" evidence="1">
    <location>
        <begin position="25"/>
        <end position="249"/>
    </location>
</feature>
<dbReference type="PANTHER" id="PTHR34387:SF1">
    <property type="entry name" value="PERIPLASMIC IMMUNOGENIC PROTEIN"/>
    <property type="match status" value="1"/>
</dbReference>
<dbReference type="EMBL" id="SOJN01000029">
    <property type="protein sequence ID" value="TET47209.1"/>
    <property type="molecule type" value="Genomic_DNA"/>
</dbReference>
<keyword evidence="1" id="KW-0732">Signal</keyword>
<proteinExistence type="predicted"/>
<gene>
    <name evidence="2" type="ORF">E3J62_02105</name>
</gene>
<dbReference type="PANTHER" id="PTHR34387">
    <property type="entry name" value="SLR1258 PROTEIN"/>
    <property type="match status" value="1"/>
</dbReference>
<evidence type="ECO:0000313" key="3">
    <source>
        <dbReference type="Proteomes" id="UP000315525"/>
    </source>
</evidence>
<name>A0A523UXT2_UNCT6</name>
<organism evidence="2 3">
    <name type="scientific">candidate division TA06 bacterium</name>
    <dbReference type="NCBI Taxonomy" id="2250710"/>
    <lineage>
        <taxon>Bacteria</taxon>
        <taxon>Bacteria division TA06</taxon>
    </lineage>
</organism>
<accession>A0A523UXT2</accession>
<feature type="signal peptide" evidence="1">
    <location>
        <begin position="1"/>
        <end position="24"/>
    </location>
</feature>
<dbReference type="Gene3D" id="3.30.110.170">
    <property type="entry name" value="Protein of unknown function (DUF541), domain 1"/>
    <property type="match status" value="1"/>
</dbReference>
<dbReference type="InterPro" id="IPR007497">
    <property type="entry name" value="SIMPL/DUF541"/>
</dbReference>
<comment type="caution">
    <text evidence="2">The sequence shown here is derived from an EMBL/GenBank/DDBJ whole genome shotgun (WGS) entry which is preliminary data.</text>
</comment>
<protein>
    <submittedName>
        <fullName evidence="2">DUF541 domain-containing protein</fullName>
    </submittedName>
</protein>
<dbReference type="Pfam" id="PF04402">
    <property type="entry name" value="SIMPL"/>
    <property type="match status" value="1"/>
</dbReference>
<sequence length="249" mass="28251">MSRSMSRSILAFLLVVMFALSAWADDRQEPRLITVTGDAEVKVAPDEVILTVGVETWNKDLGVAKNQNDERVRKVLALAKEFKIEQKHVQTDHISIEPRYRDNYERRNFIGYFVRKTIVFTLKDISKFEGLLSKTLEAGANYVHGIQFRTTELRKYRDEARALAIRAAREKANALAKELGQKVGKPHTIREDRAGWWYPYNSWWGGRSGGWMAQNVVQDYGVASSIAESSIALGQVSVNAKVTVSFELK</sequence>
<dbReference type="AlphaFoldDB" id="A0A523UXT2"/>
<evidence type="ECO:0000256" key="1">
    <source>
        <dbReference type="SAM" id="SignalP"/>
    </source>
</evidence>
<dbReference type="GO" id="GO:0006974">
    <property type="term" value="P:DNA damage response"/>
    <property type="evidence" value="ECO:0007669"/>
    <property type="project" value="TreeGrafter"/>
</dbReference>
<reference evidence="2 3" key="1">
    <citation type="submission" date="2019-03" db="EMBL/GenBank/DDBJ databases">
        <title>Metabolic potential of uncultured bacteria and archaea associated with petroleum seepage in deep-sea sediments.</title>
        <authorList>
            <person name="Dong X."/>
            <person name="Hubert C."/>
        </authorList>
    </citation>
    <scope>NUCLEOTIDE SEQUENCE [LARGE SCALE GENOMIC DNA]</scope>
    <source>
        <strain evidence="2">E44_bin18</strain>
    </source>
</reference>